<proteinExistence type="predicted"/>
<protein>
    <submittedName>
        <fullName evidence="1">Uncharacterized protein</fullName>
    </submittedName>
</protein>
<reference evidence="1 2" key="1">
    <citation type="submission" date="2012-11" db="EMBL/GenBank/DDBJ databases">
        <authorList>
            <person name="Huguet-Tapia J.C."/>
            <person name="Durkin A.S."/>
            <person name="Pettis G.S."/>
            <person name="Badger J.H."/>
        </authorList>
    </citation>
    <scope>NUCLEOTIDE SEQUENCE [LARGE SCALE GENOMIC DNA]</scope>
    <source>
        <strain evidence="1 2">91-03</strain>
    </source>
</reference>
<dbReference type="AlphaFoldDB" id="L1L7A0"/>
<comment type="caution">
    <text evidence="1">The sequence shown here is derived from an EMBL/GenBank/DDBJ whole genome shotgun (WGS) entry which is preliminary data.</text>
</comment>
<dbReference type="Proteomes" id="UP000010411">
    <property type="component" value="Unassembled WGS sequence"/>
</dbReference>
<sequence>MFGVSGPCRGCASHPYVSQRQAVFHCAQDATVPACLVTTHPVTTHRTTRNDR</sequence>
<accession>L1L7A0</accession>
<evidence type="ECO:0000313" key="1">
    <source>
        <dbReference type="EMBL" id="EKX68508.1"/>
    </source>
</evidence>
<dbReference type="PATRIC" id="fig|698759.3.peg.945"/>
<name>L1L7A0_9ACTN</name>
<keyword evidence="2" id="KW-1185">Reference proteome</keyword>
<organism evidence="1 2">
    <name type="scientific">Streptomyces ipomoeae 91-03</name>
    <dbReference type="NCBI Taxonomy" id="698759"/>
    <lineage>
        <taxon>Bacteria</taxon>
        <taxon>Bacillati</taxon>
        <taxon>Actinomycetota</taxon>
        <taxon>Actinomycetes</taxon>
        <taxon>Kitasatosporales</taxon>
        <taxon>Streptomycetaceae</taxon>
        <taxon>Streptomyces</taxon>
    </lineage>
</organism>
<evidence type="ECO:0000313" key="2">
    <source>
        <dbReference type="Proteomes" id="UP000010411"/>
    </source>
</evidence>
<dbReference type="EMBL" id="AEJC01000072">
    <property type="protein sequence ID" value="EKX68508.1"/>
    <property type="molecule type" value="Genomic_DNA"/>
</dbReference>
<gene>
    <name evidence="1" type="ORF">STRIP9103_05401</name>
</gene>